<organism evidence="6 8">
    <name type="scientific">Acidipropionibacterium acidipropionici</name>
    <dbReference type="NCBI Taxonomy" id="1748"/>
    <lineage>
        <taxon>Bacteria</taxon>
        <taxon>Bacillati</taxon>
        <taxon>Actinomycetota</taxon>
        <taxon>Actinomycetes</taxon>
        <taxon>Propionibacteriales</taxon>
        <taxon>Propionibacteriaceae</taxon>
        <taxon>Acidipropionibacterium</taxon>
    </lineage>
</organism>
<keyword evidence="9" id="KW-1185">Reference proteome</keyword>
<evidence type="ECO:0000259" key="5">
    <source>
        <dbReference type="Pfam" id="PF00155"/>
    </source>
</evidence>
<dbReference type="InterPro" id="IPR050881">
    <property type="entry name" value="LL-DAP_aminotransferase"/>
</dbReference>
<keyword evidence="2 4" id="KW-0032">Aminotransferase</keyword>
<reference evidence="6 8" key="2">
    <citation type="submission" date="2016-02" db="EMBL/GenBank/DDBJ databases">
        <title>Complete Genome Sequence of Propionibacterium acidipropionici ATCC 55737.</title>
        <authorList>
            <person name="Luna Flores C.H."/>
            <person name="Nielsen L.K."/>
            <person name="Marcellin E."/>
        </authorList>
    </citation>
    <scope>NUCLEOTIDE SEQUENCE [LARGE SCALE GENOMIC DNA]</scope>
    <source>
        <strain evidence="6 8">ATCC 55737</strain>
    </source>
</reference>
<dbReference type="PROSITE" id="PS00105">
    <property type="entry name" value="AA_TRANSFER_CLASS_1"/>
    <property type="match status" value="1"/>
</dbReference>
<comment type="similarity">
    <text evidence="4">Belongs to the class-I pyridoxal-phosphate-dependent aminotransferase family.</text>
</comment>
<reference evidence="7 9" key="1">
    <citation type="journal article" date="2016" name="Plant Dis.">
        <title>Improved production of propionic acid using genome shuffling.</title>
        <authorList>
            <person name="Luna-Flores C.H."/>
            <person name="Palfreyman R.W."/>
            <person name="Kromer J.O."/>
            <person name="Nielsen L.K."/>
            <person name="Marcellin E."/>
        </authorList>
    </citation>
    <scope>NUCLEOTIDE SEQUENCE [LARGE SCALE GENOMIC DNA]</scope>
    <source>
        <strain evidence="7 9">F3E8</strain>
    </source>
</reference>
<dbReference type="GO" id="GO:0008483">
    <property type="term" value="F:transaminase activity"/>
    <property type="evidence" value="ECO:0007669"/>
    <property type="project" value="UniProtKB-KW"/>
</dbReference>
<dbReference type="PANTHER" id="PTHR42832:SF3">
    <property type="entry name" value="L-GLUTAMINE--4-(METHYLSULFANYL)-2-OXOBUTANOATE AMINOTRANSFERASE"/>
    <property type="match status" value="1"/>
</dbReference>
<evidence type="ECO:0000313" key="7">
    <source>
        <dbReference type="EMBL" id="AOZ45472.1"/>
    </source>
</evidence>
<dbReference type="InterPro" id="IPR015422">
    <property type="entry name" value="PyrdxlP-dep_Trfase_small"/>
</dbReference>
<dbReference type="GO" id="GO:0030170">
    <property type="term" value="F:pyridoxal phosphate binding"/>
    <property type="evidence" value="ECO:0007669"/>
    <property type="project" value="InterPro"/>
</dbReference>
<evidence type="ECO:0000313" key="6">
    <source>
        <dbReference type="EMBL" id="AMS06685.1"/>
    </source>
</evidence>
<dbReference type="RefSeq" id="WP_062820471.1">
    <property type="nucleotide sequence ID" value="NZ_CP014352.1"/>
</dbReference>
<dbReference type="Gene3D" id="3.40.640.10">
    <property type="entry name" value="Type I PLP-dependent aspartate aminotransferase-like (Major domain)"/>
    <property type="match status" value="1"/>
</dbReference>
<dbReference type="EMBL" id="CP014352">
    <property type="protein sequence ID" value="AMS06685.1"/>
    <property type="molecule type" value="Genomic_DNA"/>
</dbReference>
<dbReference type="EMBL" id="CP015970">
    <property type="protein sequence ID" value="AOZ45472.1"/>
    <property type="molecule type" value="Genomic_DNA"/>
</dbReference>
<dbReference type="NCBIfam" id="TIGR03539">
    <property type="entry name" value="DapC_actino"/>
    <property type="match status" value="1"/>
</dbReference>
<dbReference type="CDD" id="cd00609">
    <property type="entry name" value="AAT_like"/>
    <property type="match status" value="1"/>
</dbReference>
<accession>A0AAC9AP81</accession>
<evidence type="ECO:0000256" key="2">
    <source>
        <dbReference type="ARBA" id="ARBA00022576"/>
    </source>
</evidence>
<name>A0AAC9AP81_9ACTN</name>
<dbReference type="InterPro" id="IPR019880">
    <property type="entry name" value="OxyQ"/>
</dbReference>
<dbReference type="InterPro" id="IPR015424">
    <property type="entry name" value="PyrdxlP-dep_Trfase"/>
</dbReference>
<dbReference type="Gene3D" id="3.90.1150.10">
    <property type="entry name" value="Aspartate Aminotransferase, domain 1"/>
    <property type="match status" value="1"/>
</dbReference>
<dbReference type="InterPro" id="IPR004838">
    <property type="entry name" value="NHTrfase_class1_PyrdxlP-BS"/>
</dbReference>
<dbReference type="InterPro" id="IPR015421">
    <property type="entry name" value="PyrdxlP-dep_Trfase_major"/>
</dbReference>
<sequence length="370" mass="40034">MGGGRRVVSAGLPTFPWDTIEAAKERAAAHPGGLVDLSVGTPVDPTPRIVRDALAEASNAHGYPQVWGTPALRQVILDHMTRRWGAPALDERSVLPVIGSKELVAWLPTQLGLGPDSLVVIPACAYPTYRVGALLAGARVQEAESPDDVDGVPSLIWINSPSNPTGRILSVGQMREWVDLARRSGAVLASDECYGEFAWEAEPVSVLDTRVCDGDVTGLLACLSMSKRSNMAGYRAGFVVGDPAITSEMLTVRKHSGMMMPAPVAEAMRVALQDPAHVAEQRERYRRRRDVLRPALERAGFRIDHSEGSLYLWATRGEDCRRTLDELAELGILCSPGDFYVEGSSDHVRIGLTASDERIRAAADRLDAAH</sequence>
<proteinExistence type="inferred from homology"/>
<dbReference type="PANTHER" id="PTHR42832">
    <property type="entry name" value="AMINO ACID AMINOTRANSFERASE"/>
    <property type="match status" value="1"/>
</dbReference>
<evidence type="ECO:0000313" key="8">
    <source>
        <dbReference type="Proteomes" id="UP000075221"/>
    </source>
</evidence>
<comment type="cofactor">
    <cofactor evidence="1 4">
        <name>pyridoxal 5'-phosphate</name>
        <dbReference type="ChEBI" id="CHEBI:597326"/>
    </cofactor>
</comment>
<evidence type="ECO:0000313" key="9">
    <source>
        <dbReference type="Proteomes" id="UP000178666"/>
    </source>
</evidence>
<dbReference type="Proteomes" id="UP000075221">
    <property type="component" value="Chromosome"/>
</dbReference>
<evidence type="ECO:0000256" key="4">
    <source>
        <dbReference type="RuleBase" id="RU000481"/>
    </source>
</evidence>
<dbReference type="Pfam" id="PF00155">
    <property type="entry name" value="Aminotran_1_2"/>
    <property type="match status" value="1"/>
</dbReference>
<dbReference type="SUPFAM" id="SSF53383">
    <property type="entry name" value="PLP-dependent transferases"/>
    <property type="match status" value="1"/>
</dbReference>
<keyword evidence="3 4" id="KW-0808">Transferase</keyword>
<dbReference type="AlphaFoldDB" id="A0AAC9AP81"/>
<evidence type="ECO:0000256" key="3">
    <source>
        <dbReference type="ARBA" id="ARBA00022679"/>
    </source>
</evidence>
<dbReference type="InterPro" id="IPR004839">
    <property type="entry name" value="Aminotransferase_I/II_large"/>
</dbReference>
<feature type="domain" description="Aminotransferase class I/classII large" evidence="5">
    <location>
        <begin position="34"/>
        <end position="366"/>
    </location>
</feature>
<dbReference type="Proteomes" id="UP000178666">
    <property type="component" value="Chromosome"/>
</dbReference>
<protein>
    <recommendedName>
        <fullName evidence="4">Aminotransferase</fullName>
        <ecNumber evidence="4">2.6.1.-</ecNumber>
    </recommendedName>
</protein>
<gene>
    <name evidence="7" type="ORF">A8L58_00710</name>
    <name evidence="6" type="ORF">AXH35_15775</name>
</gene>
<dbReference type="EC" id="2.6.1.-" evidence="4"/>
<evidence type="ECO:0000256" key="1">
    <source>
        <dbReference type="ARBA" id="ARBA00001933"/>
    </source>
</evidence>